<dbReference type="AlphaFoldDB" id="A0AAV5IRA0"/>
<reference evidence="2 3" key="1">
    <citation type="journal article" date="2021" name="Commun. Biol.">
        <title>The genome of Shorea leprosula (Dipterocarpaceae) highlights the ecological relevance of drought in aseasonal tropical rainforests.</title>
        <authorList>
            <person name="Ng K.K.S."/>
            <person name="Kobayashi M.J."/>
            <person name="Fawcett J.A."/>
            <person name="Hatakeyama M."/>
            <person name="Paape T."/>
            <person name="Ng C.H."/>
            <person name="Ang C.C."/>
            <person name="Tnah L.H."/>
            <person name="Lee C.T."/>
            <person name="Nishiyama T."/>
            <person name="Sese J."/>
            <person name="O'Brien M.J."/>
            <person name="Copetti D."/>
            <person name="Mohd Noor M.I."/>
            <person name="Ong R.C."/>
            <person name="Putra M."/>
            <person name="Sireger I.Z."/>
            <person name="Indrioko S."/>
            <person name="Kosugi Y."/>
            <person name="Izuno A."/>
            <person name="Isagi Y."/>
            <person name="Lee S.L."/>
            <person name="Shimizu K.K."/>
        </authorList>
    </citation>
    <scope>NUCLEOTIDE SEQUENCE [LARGE SCALE GENOMIC DNA]</scope>
    <source>
        <strain evidence="2">214</strain>
    </source>
</reference>
<evidence type="ECO:0000313" key="2">
    <source>
        <dbReference type="EMBL" id="GKV00458.1"/>
    </source>
</evidence>
<sequence length="154" mass="17203">MEKERSNPEEEHTFSLFQLDPVFLQRILARNPSLRRNSSHYCGSRIGDTPFQWEVQPGTTKNPPNKEGEPPILMPVKKTSDEFGFFDSDADDGKSSFDLSGSSSSSSLSSNLPPPPPPPAVSPQVNFKPWIAPIPRISSFWKKKSSKKHHGKRA</sequence>
<name>A0AAV5IRA0_9ROSI</name>
<gene>
    <name evidence="2" type="ORF">SLEP1_g13142</name>
</gene>
<keyword evidence="3" id="KW-1185">Reference proteome</keyword>
<organism evidence="2 3">
    <name type="scientific">Rubroshorea leprosula</name>
    <dbReference type="NCBI Taxonomy" id="152421"/>
    <lineage>
        <taxon>Eukaryota</taxon>
        <taxon>Viridiplantae</taxon>
        <taxon>Streptophyta</taxon>
        <taxon>Embryophyta</taxon>
        <taxon>Tracheophyta</taxon>
        <taxon>Spermatophyta</taxon>
        <taxon>Magnoliopsida</taxon>
        <taxon>eudicotyledons</taxon>
        <taxon>Gunneridae</taxon>
        <taxon>Pentapetalae</taxon>
        <taxon>rosids</taxon>
        <taxon>malvids</taxon>
        <taxon>Malvales</taxon>
        <taxon>Dipterocarpaceae</taxon>
        <taxon>Rubroshorea</taxon>
    </lineage>
</organism>
<feature type="region of interest" description="Disordered" evidence="1">
    <location>
        <begin position="46"/>
        <end position="126"/>
    </location>
</feature>
<protein>
    <submittedName>
        <fullName evidence="2">Uncharacterized protein</fullName>
    </submittedName>
</protein>
<dbReference type="EMBL" id="BPVZ01000015">
    <property type="protein sequence ID" value="GKV00458.1"/>
    <property type="molecule type" value="Genomic_DNA"/>
</dbReference>
<dbReference type="Proteomes" id="UP001054252">
    <property type="component" value="Unassembled WGS sequence"/>
</dbReference>
<proteinExistence type="predicted"/>
<feature type="compositionally biased region" description="Pro residues" evidence="1">
    <location>
        <begin position="112"/>
        <end position="121"/>
    </location>
</feature>
<evidence type="ECO:0000313" key="3">
    <source>
        <dbReference type="Proteomes" id="UP001054252"/>
    </source>
</evidence>
<accession>A0AAV5IRA0</accession>
<comment type="caution">
    <text evidence="2">The sequence shown here is derived from an EMBL/GenBank/DDBJ whole genome shotgun (WGS) entry which is preliminary data.</text>
</comment>
<feature type="compositionally biased region" description="Low complexity" evidence="1">
    <location>
        <begin position="96"/>
        <end position="111"/>
    </location>
</feature>
<evidence type="ECO:0000256" key="1">
    <source>
        <dbReference type="SAM" id="MobiDB-lite"/>
    </source>
</evidence>